<dbReference type="RefSeq" id="XP_005183215.1">
    <property type="nucleotide sequence ID" value="XM_005183158.3"/>
</dbReference>
<feature type="binding site" evidence="9">
    <location>
        <position position="413"/>
    </location>
    <ligand>
        <name>Zn(2+)</name>
        <dbReference type="ChEBI" id="CHEBI:29105"/>
        <label>1</label>
        <note>catalytic</note>
    </ligand>
</feature>
<dbReference type="OrthoDB" id="10029630at2759"/>
<evidence type="ECO:0000256" key="10">
    <source>
        <dbReference type="PIRSR" id="PIRSR601548-4"/>
    </source>
</evidence>
<keyword evidence="3 10" id="KW-1015">Disulfide bond</keyword>
<dbReference type="GeneID" id="101891581"/>
<keyword evidence="16" id="KW-1185">Reference proteome</keyword>
<accession>A0A1I8MKG2</accession>
<evidence type="ECO:0000256" key="1">
    <source>
        <dbReference type="ARBA" id="ARBA00008139"/>
    </source>
</evidence>
<comment type="cofactor">
    <cofactor evidence="13">
        <name>Zn(2+)</name>
        <dbReference type="ChEBI" id="CHEBI:29105"/>
    </cofactor>
    <text evidence="13">Binds 1 zinc ion per subunit.</text>
</comment>
<comment type="similarity">
    <text evidence="1 12 13">Belongs to the peptidase M2 family.</text>
</comment>
<reference evidence="15" key="1">
    <citation type="submission" date="2020-05" db="UniProtKB">
        <authorList>
            <consortium name="EnsemblMetazoa"/>
        </authorList>
    </citation>
    <scope>IDENTIFICATION</scope>
    <source>
        <strain evidence="15">Aabys</strain>
    </source>
</reference>
<evidence type="ECO:0000256" key="8">
    <source>
        <dbReference type="PIRSR" id="PIRSR601548-2"/>
    </source>
</evidence>
<feature type="glycosylation site" description="N-linked (GlcNAc...) asparagine; partial" evidence="6">
    <location>
        <position position="340"/>
    </location>
</feature>
<keyword evidence="13" id="KW-0121">Carboxypeptidase</keyword>
<dbReference type="GO" id="GO:0005886">
    <property type="term" value="C:plasma membrane"/>
    <property type="evidence" value="ECO:0007669"/>
    <property type="project" value="TreeGrafter"/>
</dbReference>
<evidence type="ECO:0000256" key="14">
    <source>
        <dbReference type="SAM" id="SignalP"/>
    </source>
</evidence>
<keyword evidence="13" id="KW-0378">Hydrolase</keyword>
<protein>
    <recommendedName>
        <fullName evidence="13">Angiotensin-converting enzyme</fullName>
        <ecNumber evidence="13">3.4.-.-</ecNumber>
    </recommendedName>
</protein>
<name>A0A1I8MKG2_MUSDO</name>
<gene>
    <name evidence="15" type="primary">101891581</name>
    <name evidence="17" type="synonym">LOC101891581</name>
</gene>
<keyword evidence="9 13" id="KW-0479">Metal-binding</keyword>
<evidence type="ECO:0000256" key="5">
    <source>
        <dbReference type="PIRSR" id="PIRSR601548-1"/>
    </source>
</evidence>
<feature type="binding site" evidence="8">
    <location>
        <position position="524"/>
    </location>
    <ligand>
        <name>chloride</name>
        <dbReference type="ChEBI" id="CHEBI:17996"/>
        <label>1</label>
    </ligand>
</feature>
<feature type="binding site" evidence="11">
    <location>
        <position position="385"/>
    </location>
    <ligand>
        <name>Zn(2+)</name>
        <dbReference type="ChEBI" id="CHEBI:29105"/>
        <label>2</label>
        <note>catalytic</note>
    </ligand>
</feature>
<dbReference type="EnsemblMetazoa" id="MDOA005875-RA">
    <property type="protein sequence ID" value="MDOA005875-PA"/>
    <property type="gene ID" value="MDOA005875"/>
</dbReference>
<evidence type="ECO:0000313" key="17">
    <source>
        <dbReference type="RefSeq" id="XP_005183215.1"/>
    </source>
</evidence>
<evidence type="ECO:0000256" key="3">
    <source>
        <dbReference type="ARBA" id="ARBA00023157"/>
    </source>
</evidence>
<dbReference type="eggNOG" id="KOG3690">
    <property type="taxonomic scope" value="Eukaryota"/>
</dbReference>
<dbReference type="GO" id="GO:0004180">
    <property type="term" value="F:carboxypeptidase activity"/>
    <property type="evidence" value="ECO:0007669"/>
    <property type="project" value="UniProtKB-KW"/>
</dbReference>
<feature type="binding site" evidence="9">
    <location>
        <position position="385"/>
    </location>
    <ligand>
        <name>Zn(2+)</name>
        <dbReference type="ChEBI" id="CHEBI:29105"/>
        <label>1</label>
        <note>catalytic</note>
    </ligand>
</feature>
<dbReference type="GO" id="GO:0008241">
    <property type="term" value="F:peptidyl-dipeptidase activity"/>
    <property type="evidence" value="ECO:0007669"/>
    <property type="project" value="InterPro"/>
</dbReference>
<feature type="chain" id="PRO_5044560498" description="Angiotensin-converting enzyme" evidence="14">
    <location>
        <begin position="31"/>
        <end position="640"/>
    </location>
</feature>
<keyword evidence="4 6" id="KW-0325">Glycoprotein</keyword>
<evidence type="ECO:0000256" key="2">
    <source>
        <dbReference type="ARBA" id="ARBA00022729"/>
    </source>
</evidence>
<proteinExistence type="inferred from homology"/>
<evidence type="ECO:0000256" key="12">
    <source>
        <dbReference type="PROSITE-ProRule" id="PRU01355"/>
    </source>
</evidence>
<dbReference type="KEGG" id="mde:101891581"/>
<feature type="disulfide bond" evidence="10 12">
    <location>
        <begin position="152"/>
        <end position="160"/>
    </location>
</feature>
<feature type="binding site" evidence="9">
    <location>
        <position position="389"/>
    </location>
    <ligand>
        <name>Zn(2+)</name>
        <dbReference type="ChEBI" id="CHEBI:29105"/>
        <label>1</label>
        <note>catalytic</note>
    </ligand>
</feature>
<dbReference type="GO" id="GO:0008237">
    <property type="term" value="F:metallopeptidase activity"/>
    <property type="evidence" value="ECO:0007669"/>
    <property type="project" value="UniProtKB-KW"/>
</dbReference>
<evidence type="ECO:0000256" key="4">
    <source>
        <dbReference type="ARBA" id="ARBA00023180"/>
    </source>
</evidence>
<dbReference type="VEuPathDB" id="VectorBase:MDOA005875"/>
<keyword evidence="13" id="KW-0645">Protease</keyword>
<evidence type="ECO:0000256" key="6">
    <source>
        <dbReference type="PIRSR" id="PIRSR601548-10"/>
    </source>
</evidence>
<feature type="active site" description="Proton acceptor 2" evidence="7">
    <location>
        <position position="386"/>
    </location>
</feature>
<feature type="active site" description="Proton acceptor 1" evidence="5">
    <location>
        <position position="386"/>
    </location>
</feature>
<feature type="disulfide bond" evidence="10 12">
    <location>
        <begin position="540"/>
        <end position="558"/>
    </location>
</feature>
<dbReference type="CDD" id="cd06461">
    <property type="entry name" value="M2_ACE"/>
    <property type="match status" value="1"/>
</dbReference>
<dbReference type="Proteomes" id="UP001652621">
    <property type="component" value="Unplaced"/>
</dbReference>
<dbReference type="GO" id="GO:0006508">
    <property type="term" value="P:proteolysis"/>
    <property type="evidence" value="ECO:0007669"/>
    <property type="project" value="UniProtKB-KW"/>
</dbReference>
<evidence type="ECO:0000256" key="13">
    <source>
        <dbReference type="RuleBase" id="RU361144"/>
    </source>
</evidence>
<feature type="glycosylation site" description="N-linked (GlcNAc...) asparagine" evidence="6">
    <location>
        <position position="72"/>
    </location>
</feature>
<feature type="disulfide bond" evidence="10 12">
    <location>
        <begin position="354"/>
        <end position="372"/>
    </location>
</feature>
<keyword evidence="9 13" id="KW-0862">Zinc</keyword>
<feature type="binding site" evidence="8">
    <location>
        <position position="227"/>
    </location>
    <ligand>
        <name>chloride</name>
        <dbReference type="ChEBI" id="CHEBI:17996"/>
        <label>1</label>
    </ligand>
</feature>
<dbReference type="EC" id="3.4.-.-" evidence="13"/>
<dbReference type="Gene3D" id="1.10.1370.30">
    <property type="match status" value="1"/>
</dbReference>
<keyword evidence="2 14" id="KW-0732">Signal</keyword>
<keyword evidence="13" id="KW-0482">Metalloprotease</keyword>
<reference evidence="17" key="2">
    <citation type="submission" date="2025-04" db="UniProtKB">
        <authorList>
            <consortium name="RefSeq"/>
        </authorList>
    </citation>
    <scope>IDENTIFICATION</scope>
    <source>
        <strain evidence="17">Aabys</strain>
    </source>
</reference>
<feature type="active site" description="Proton donor 1" evidence="5">
    <location>
        <position position="515"/>
    </location>
</feature>
<evidence type="ECO:0000256" key="9">
    <source>
        <dbReference type="PIRSR" id="PIRSR601548-3"/>
    </source>
</evidence>
<organism evidence="15">
    <name type="scientific">Musca domestica</name>
    <name type="common">House fly</name>
    <dbReference type="NCBI Taxonomy" id="7370"/>
    <lineage>
        <taxon>Eukaryota</taxon>
        <taxon>Metazoa</taxon>
        <taxon>Ecdysozoa</taxon>
        <taxon>Arthropoda</taxon>
        <taxon>Hexapoda</taxon>
        <taxon>Insecta</taxon>
        <taxon>Pterygota</taxon>
        <taxon>Neoptera</taxon>
        <taxon>Endopterygota</taxon>
        <taxon>Diptera</taxon>
        <taxon>Brachycera</taxon>
        <taxon>Muscomorpha</taxon>
        <taxon>Muscoidea</taxon>
        <taxon>Muscidae</taxon>
        <taxon>Musca</taxon>
    </lineage>
</organism>
<evidence type="ECO:0000313" key="16">
    <source>
        <dbReference type="Proteomes" id="UP001652621"/>
    </source>
</evidence>
<dbReference type="PANTHER" id="PTHR10514:SF44">
    <property type="entry name" value="ANGIOTENSIN-CONVERTING ENZYME-RELATED"/>
    <property type="match status" value="1"/>
</dbReference>
<feature type="signal peptide" evidence="14">
    <location>
        <begin position="1"/>
        <end position="30"/>
    </location>
</feature>
<feature type="active site" description="Proton donor 2" evidence="7">
    <location>
        <position position="515"/>
    </location>
</feature>
<dbReference type="AlphaFoldDB" id="A0A1I8MKG2"/>
<dbReference type="Pfam" id="PF01401">
    <property type="entry name" value="Peptidase_M2"/>
    <property type="match status" value="1"/>
</dbReference>
<dbReference type="VEuPathDB" id="VectorBase:MDOMA2_000039"/>
<evidence type="ECO:0000313" key="15">
    <source>
        <dbReference type="EnsemblMetazoa" id="MDOA005875-PA"/>
    </source>
</evidence>
<feature type="binding site" evidence="11">
    <location>
        <position position="389"/>
    </location>
    <ligand>
        <name>Zn(2+)</name>
        <dbReference type="ChEBI" id="CHEBI:29105"/>
        <label>2</label>
        <note>catalytic</note>
    </ligand>
</feature>
<dbReference type="GO" id="GO:0005615">
    <property type="term" value="C:extracellular space"/>
    <property type="evidence" value="ECO:0007669"/>
    <property type="project" value="TreeGrafter"/>
</dbReference>
<evidence type="ECO:0000256" key="11">
    <source>
        <dbReference type="PIRSR" id="PIRSR601548-8"/>
    </source>
</evidence>
<dbReference type="PROSITE" id="PS52011">
    <property type="entry name" value="PEPTIDASE_M2"/>
    <property type="match status" value="1"/>
</dbReference>
<dbReference type="InterPro" id="IPR001548">
    <property type="entry name" value="Peptidase_M2"/>
</dbReference>
<feature type="binding site" evidence="11">
    <location>
        <position position="413"/>
    </location>
    <ligand>
        <name>Zn(2+)</name>
        <dbReference type="ChEBI" id="CHEBI:29105"/>
        <label>2</label>
        <note>catalytic</note>
    </ligand>
</feature>
<dbReference type="PRINTS" id="PR00791">
    <property type="entry name" value="PEPDIPTASEA"/>
</dbReference>
<evidence type="ECO:0000256" key="7">
    <source>
        <dbReference type="PIRSR" id="PIRSR601548-11"/>
    </source>
</evidence>
<dbReference type="PANTHER" id="PTHR10514">
    <property type="entry name" value="ANGIOTENSIN-CONVERTING ENZYME"/>
    <property type="match status" value="1"/>
</dbReference>
<dbReference type="GO" id="GO:0046872">
    <property type="term" value="F:metal ion binding"/>
    <property type="evidence" value="ECO:0007669"/>
    <property type="project" value="UniProtKB-KW"/>
</dbReference>
<dbReference type="SUPFAM" id="SSF55486">
    <property type="entry name" value="Metalloproteases ('zincins'), catalytic domain"/>
    <property type="match status" value="1"/>
</dbReference>
<sequence length="640" mass="74013">MRSSKCVPAIWLGFIALLLIGSMPFDLVNAETSTDTCSGDFPEVRDFFQREGELLRQRRREEFLAAWDYNTNVTEENRLNMIAVSARNAVENLKASQLVRTKKYKELPDPCLKRLAEYAGEIGAEILSSEDFNTMLNAVSSMQSNYANTKVCSYKDPKDCSLTLEPHVQERLSNSRDPKELAHYWKEWYDKAGTPMRDNFAKYIELSNKAAKLNNFTSAAEYWVHMYEDPDFEKNLDDVFQAILPLYRELHGYVRQRLSRHYGEEIVSPNGNIPMHLLGNMWGQQWDEIIDLIKPFPNKPFVDVTAEMEKQQYSVRKLFELGDEFFQSLGMSALPESFWNLSVIEKPKDRTIVCHASAWDFYQDNDVRIKMCTEVDTHYLYVVHHELGHIQYYLQYEKQPTVFRGAPNPGFHEAVGDVIALSVSSAKHLNTIGLAPQAELDEESRINELFRTSLKKIVFLPFAYTMDKYRYAVFRNEIDEHNWNCAFWQMRSEYSGIEPPISRNDSDFDPPAKYHVSADVEYLRYFAAHIFQFQFHKAMCSKAGQYVKGDAHQTLDNCDIYKSKEAGSAFSHFLTAGASRHWTEVLKEFTGDTTMDPAALLEYFEPLRVWLKEENRKEKVKIGWGLTDKVSHSCSKASVV</sequence>